<keyword evidence="3" id="KW-1185">Reference proteome</keyword>
<keyword evidence="2" id="KW-0031">Aminopeptidase</keyword>
<keyword evidence="2" id="KW-0645">Protease</keyword>
<sequence>MEWFVRQAKKNEAYKERHQLSTDRLKTIVTEETTGEKYCPYFQMMAAFLLELEAVRRKVESGAFSSMEISDMKEINDTLYADIVGKAYEKSYANPTYASEKLGEELGVLLSCLYAEFRAGIPYAFENRMDYLTILNELFLEVYHCFEEEKEPDYKTIRDILYWYASDYCDVFLKERIEEQLYPEESFAAEWIEKADLESNKYLYCFGEYITENELQTAKHLHALPEETIQKMADVFTEGYRIGFINTGKDLSKKSVVNIRYTLGFERVVRQAVQNFAEMGLKPVIYRAASSVITKKEQYKIGYCGGTANKQYDYDHRMDQALFMDKRYMERKLDVLKDTYEKNKEQAACFAGPAVMEIFGETPFSPEAKKEAPSYSEKQRKISLAYDSKSGQITNQYIKGEERSFTIIAYPVPEIGEKYEEIFDEVIRINTLDAALYERVQQTLIDALDEGEYVHVTGKGKNQTDIKIQLYPLKDKKRETIFENCVADVNIPVGEVFTSPVLEGTEGVLHVSKVYLNGLQYKDLRLEFKEGRVTDYTCKNFDSEEENREYIYDNILHSHDSLPLGEFAIGTNTTAYVAARKYGIEEKMPILIAEKTGPHFAVGDTCYSWSEDIRVYNPNGKEIVAKDNSISVLRKEDVQKAYFQCHTDITIPYEELEEISVVTKEGKTIILLKDGRFVLEGTKVLNEPLDKEL</sequence>
<accession>A0A923LID2</accession>
<gene>
    <name evidence="2" type="ORF">H8S37_06995</name>
</gene>
<dbReference type="RefSeq" id="WP_186875278.1">
    <property type="nucleotide sequence ID" value="NZ_JACOPF010000001.1"/>
</dbReference>
<dbReference type="Pfam" id="PF02073">
    <property type="entry name" value="Peptidase_M29"/>
    <property type="match status" value="1"/>
</dbReference>
<protein>
    <submittedName>
        <fullName evidence="2">Aminopeptidase</fullName>
    </submittedName>
</protein>
<dbReference type="GO" id="GO:0046872">
    <property type="term" value="F:metal ion binding"/>
    <property type="evidence" value="ECO:0007669"/>
    <property type="project" value="UniProtKB-KW"/>
</dbReference>
<dbReference type="InterPro" id="IPR052170">
    <property type="entry name" value="M29_Exopeptidase"/>
</dbReference>
<dbReference type="InterPro" id="IPR000787">
    <property type="entry name" value="Peptidase_M29"/>
</dbReference>
<dbReference type="Proteomes" id="UP000652477">
    <property type="component" value="Unassembled WGS sequence"/>
</dbReference>
<evidence type="ECO:0000256" key="1">
    <source>
        <dbReference type="ARBA" id="ARBA00022723"/>
    </source>
</evidence>
<dbReference type="PANTHER" id="PTHR34448:SF3">
    <property type="entry name" value="AMINOPEPTIDASE AMPS"/>
    <property type="match status" value="1"/>
</dbReference>
<keyword evidence="2" id="KW-0378">Hydrolase</keyword>
<dbReference type="AlphaFoldDB" id="A0A923LID2"/>
<dbReference type="EMBL" id="JACOPF010000001">
    <property type="protein sequence ID" value="MBC5688677.1"/>
    <property type="molecule type" value="Genomic_DNA"/>
</dbReference>
<evidence type="ECO:0000313" key="2">
    <source>
        <dbReference type="EMBL" id="MBC5688677.1"/>
    </source>
</evidence>
<proteinExistence type="predicted"/>
<name>A0A923LID2_9FIRM</name>
<dbReference type="SUPFAM" id="SSF144052">
    <property type="entry name" value="Thermophilic metalloprotease-like"/>
    <property type="match status" value="1"/>
</dbReference>
<dbReference type="PANTHER" id="PTHR34448">
    <property type="entry name" value="AMINOPEPTIDASE"/>
    <property type="match status" value="1"/>
</dbReference>
<dbReference type="GO" id="GO:0004177">
    <property type="term" value="F:aminopeptidase activity"/>
    <property type="evidence" value="ECO:0007669"/>
    <property type="project" value="UniProtKB-KW"/>
</dbReference>
<reference evidence="2" key="1">
    <citation type="submission" date="2020-08" db="EMBL/GenBank/DDBJ databases">
        <title>Genome public.</title>
        <authorList>
            <person name="Liu C."/>
            <person name="Sun Q."/>
        </authorList>
    </citation>
    <scope>NUCLEOTIDE SEQUENCE</scope>
    <source>
        <strain evidence="2">NSJ-55</strain>
    </source>
</reference>
<organism evidence="2 3">
    <name type="scientific">Mediterraneibacter hominis</name>
    <dbReference type="NCBI Taxonomy" id="2763054"/>
    <lineage>
        <taxon>Bacteria</taxon>
        <taxon>Bacillati</taxon>
        <taxon>Bacillota</taxon>
        <taxon>Clostridia</taxon>
        <taxon>Lachnospirales</taxon>
        <taxon>Lachnospiraceae</taxon>
        <taxon>Mediterraneibacter</taxon>
    </lineage>
</organism>
<comment type="caution">
    <text evidence="2">The sequence shown here is derived from an EMBL/GenBank/DDBJ whole genome shotgun (WGS) entry which is preliminary data.</text>
</comment>
<evidence type="ECO:0000313" key="3">
    <source>
        <dbReference type="Proteomes" id="UP000652477"/>
    </source>
</evidence>
<dbReference type="GO" id="GO:0006508">
    <property type="term" value="P:proteolysis"/>
    <property type="evidence" value="ECO:0007669"/>
    <property type="project" value="InterPro"/>
</dbReference>
<keyword evidence="1" id="KW-0479">Metal-binding</keyword>